<evidence type="ECO:0000313" key="5">
    <source>
        <dbReference type="Proteomes" id="UP001292094"/>
    </source>
</evidence>
<gene>
    <name evidence="4" type="ORF">Pmani_020855</name>
</gene>
<dbReference type="Pfam" id="PF20700">
    <property type="entry name" value="Mutator"/>
    <property type="match status" value="1"/>
</dbReference>
<evidence type="ECO:0000259" key="3">
    <source>
        <dbReference type="Pfam" id="PF20700"/>
    </source>
</evidence>
<dbReference type="EMBL" id="JAWZYT010002011">
    <property type="protein sequence ID" value="KAK4307336.1"/>
    <property type="molecule type" value="Genomic_DNA"/>
</dbReference>
<name>A0AAE1PFW4_9EUCA</name>
<feature type="domain" description="Mutator-like transposase" evidence="3">
    <location>
        <begin position="92"/>
        <end position="428"/>
    </location>
</feature>
<feature type="compositionally biased region" description="Pro residues" evidence="2">
    <location>
        <begin position="22"/>
        <end position="34"/>
    </location>
</feature>
<reference evidence="4" key="1">
    <citation type="submission" date="2023-11" db="EMBL/GenBank/DDBJ databases">
        <title>Genome assemblies of two species of porcelain crab, Petrolisthes cinctipes and Petrolisthes manimaculis (Anomura: Porcellanidae).</title>
        <authorList>
            <person name="Angst P."/>
        </authorList>
    </citation>
    <scope>NUCLEOTIDE SEQUENCE</scope>
    <source>
        <strain evidence="4">PB745_02</strain>
        <tissue evidence="4">Gill</tissue>
    </source>
</reference>
<evidence type="ECO:0000256" key="2">
    <source>
        <dbReference type="SAM" id="MobiDB-lite"/>
    </source>
</evidence>
<dbReference type="Proteomes" id="UP001292094">
    <property type="component" value="Unassembled WGS sequence"/>
</dbReference>
<dbReference type="PANTHER" id="PTHR31751">
    <property type="entry name" value="SI:CH211-108C17.2-RELATED-RELATED"/>
    <property type="match status" value="1"/>
</dbReference>
<evidence type="ECO:0000313" key="4">
    <source>
        <dbReference type="EMBL" id="KAK4307336.1"/>
    </source>
</evidence>
<feature type="compositionally biased region" description="Basic and acidic residues" evidence="2">
    <location>
        <begin position="1"/>
        <end position="16"/>
    </location>
</feature>
<comment type="caution">
    <text evidence="4">The sequence shown here is derived from an EMBL/GenBank/DDBJ whole genome shotgun (WGS) entry which is preliminary data.</text>
</comment>
<feature type="coiled-coil region" evidence="1">
    <location>
        <begin position="190"/>
        <end position="217"/>
    </location>
</feature>
<sequence length="589" mass="66643">MWECRRKNSRERRESEECGGTPAPPPSPPPPPLPSTSTPTTTATTNVPLPSCSNATTCKSRSKMKLDISTEMDFQAADTESERKYIFADESNLLEWVTSIARCKCGKKMKIKEECAVGMAKTYVARCGQCNIEQQMCTSQGGVKKSCRYDLHRRLVRGALHSGGYIAVRELCATLNMHPLSEKSYHQIAKEIQEKGIEEMERAMEKSRAKLHDILKERGDENEVKEISVSCDGSWSKRGFTSMYGFVSVIELTTGICVDFVLLSKYCKVCDNLGAGQQAPQHDCTKNYDGSSPAMEMEGWRRLWERSIEKCKLKYVKVVSDGDSKGIAAVKRLAIYDVEKQEGINHVSKRLGTALLQAKKVGKLGGRKKGALTQDKVMRLAHYFGKAIKQDTTVEDMKKDIFATLRHCQSTDAKPQHSTCPDGKYSWCFYKRSVARNVPIPSHDKKMKTFLTEKVVAKILPIYMKVATNELLEKCKGDTQNANECLHSSLWSELPKTKIFSLQRMRYSLYRSVVRFNHGSTTMAMAEGETGKEILEIRKRMDRKRIARSVMKIQKKEEERKHKIRKVQKEEEKLQREGVTYGPGTAPVI</sequence>
<organism evidence="4 5">
    <name type="scientific">Petrolisthes manimaculis</name>
    <dbReference type="NCBI Taxonomy" id="1843537"/>
    <lineage>
        <taxon>Eukaryota</taxon>
        <taxon>Metazoa</taxon>
        <taxon>Ecdysozoa</taxon>
        <taxon>Arthropoda</taxon>
        <taxon>Crustacea</taxon>
        <taxon>Multicrustacea</taxon>
        <taxon>Malacostraca</taxon>
        <taxon>Eumalacostraca</taxon>
        <taxon>Eucarida</taxon>
        <taxon>Decapoda</taxon>
        <taxon>Pleocyemata</taxon>
        <taxon>Anomura</taxon>
        <taxon>Galatheoidea</taxon>
        <taxon>Porcellanidae</taxon>
        <taxon>Petrolisthes</taxon>
    </lineage>
</organism>
<feature type="region of interest" description="Disordered" evidence="2">
    <location>
        <begin position="558"/>
        <end position="589"/>
    </location>
</feature>
<keyword evidence="1" id="KW-0175">Coiled coil</keyword>
<dbReference type="InterPro" id="IPR049012">
    <property type="entry name" value="Mutator_transp_dom"/>
</dbReference>
<evidence type="ECO:0000256" key="1">
    <source>
        <dbReference type="SAM" id="Coils"/>
    </source>
</evidence>
<dbReference type="AlphaFoldDB" id="A0AAE1PFW4"/>
<protein>
    <recommendedName>
        <fullName evidence="3">Mutator-like transposase domain-containing protein</fullName>
    </recommendedName>
</protein>
<proteinExistence type="predicted"/>
<feature type="compositionally biased region" description="Basic and acidic residues" evidence="2">
    <location>
        <begin position="558"/>
        <end position="576"/>
    </location>
</feature>
<keyword evidence="5" id="KW-1185">Reference proteome</keyword>
<accession>A0AAE1PFW4</accession>
<feature type="region of interest" description="Disordered" evidence="2">
    <location>
        <begin position="1"/>
        <end position="48"/>
    </location>
</feature>
<feature type="compositionally biased region" description="Low complexity" evidence="2">
    <location>
        <begin position="35"/>
        <end position="48"/>
    </location>
</feature>